<proteinExistence type="predicted"/>
<dbReference type="Proteomes" id="UP001226577">
    <property type="component" value="Unassembled WGS sequence"/>
</dbReference>
<dbReference type="EMBL" id="JAUSRE010000003">
    <property type="protein sequence ID" value="MDP9887243.1"/>
    <property type="molecule type" value="Genomic_DNA"/>
</dbReference>
<organism evidence="2 3">
    <name type="scientific">Pseudarthrobacter enclensis</name>
    <dbReference type="NCBI Taxonomy" id="993070"/>
    <lineage>
        <taxon>Bacteria</taxon>
        <taxon>Bacillati</taxon>
        <taxon>Actinomycetota</taxon>
        <taxon>Actinomycetes</taxon>
        <taxon>Micrococcales</taxon>
        <taxon>Micrococcaceae</taxon>
        <taxon>Pseudarthrobacter</taxon>
    </lineage>
</organism>
<name>A0ABT9RRE0_9MICC</name>
<dbReference type="RefSeq" id="WP_186338484.1">
    <property type="nucleotide sequence ID" value="NZ_JAUSRE010000003.1"/>
</dbReference>
<comment type="caution">
    <text evidence="2">The sequence shown here is derived from an EMBL/GenBank/DDBJ whole genome shotgun (WGS) entry which is preliminary data.</text>
</comment>
<evidence type="ECO:0000313" key="2">
    <source>
        <dbReference type="EMBL" id="MDP9887243.1"/>
    </source>
</evidence>
<feature type="region of interest" description="Disordered" evidence="1">
    <location>
        <begin position="28"/>
        <end position="47"/>
    </location>
</feature>
<sequence length="47" mass="5389">MVHDHVWIENLFFDGTLEPDCGWVRHEDRPGNGLSLPAADADPFRVR</sequence>
<evidence type="ECO:0000313" key="3">
    <source>
        <dbReference type="Proteomes" id="UP001226577"/>
    </source>
</evidence>
<evidence type="ECO:0000256" key="1">
    <source>
        <dbReference type="SAM" id="MobiDB-lite"/>
    </source>
</evidence>
<keyword evidence="3" id="KW-1185">Reference proteome</keyword>
<evidence type="ECO:0008006" key="4">
    <source>
        <dbReference type="Google" id="ProtNLM"/>
    </source>
</evidence>
<gene>
    <name evidence="2" type="ORF">J2X98_000814</name>
</gene>
<reference evidence="2 3" key="1">
    <citation type="submission" date="2023-07" db="EMBL/GenBank/DDBJ databases">
        <title>Sorghum-associated microbial communities from plants grown in Nebraska, USA.</title>
        <authorList>
            <person name="Schachtman D."/>
        </authorList>
    </citation>
    <scope>NUCLEOTIDE SEQUENCE [LARGE SCALE GENOMIC DNA]</scope>
    <source>
        <strain evidence="2 3">CC222</strain>
    </source>
</reference>
<protein>
    <recommendedName>
        <fullName evidence="4">Enolase C-terminal domain-containing protein</fullName>
    </recommendedName>
</protein>
<accession>A0ABT9RRE0</accession>